<evidence type="ECO:0000256" key="6">
    <source>
        <dbReference type="ARBA" id="ARBA00022723"/>
    </source>
</evidence>
<dbReference type="HOGENOM" id="CLU_403762_0_0_5"/>
<keyword evidence="8 12" id="KW-0862">Zinc</keyword>
<evidence type="ECO:0000256" key="2">
    <source>
        <dbReference type="ARBA" id="ARBA00022515"/>
    </source>
</evidence>
<sequence length="681" mass="74332">MIPKGFLDEIRDRVPVSAVVGRRVALAKKGREFTGLCPFHNEKTPSFTVNDDKGFFKCFGCGAHGNAIGFLERAHGLSFVEAVEELAAEAGLEVPKASPEERRDAAARASLYEANEAACAWFEHQLTTTKAGADALFYLSRRGVAPETRARFRLGWAPNGDALRRALDAERFPDDLLIEAGLLRRRDDGTTGAFFRGRVMFPIMDRRGRVIGFGARTLSADPGVPKYLNSPDTPLFRKGEVLYGLSHARDGAAEHSRAVVVEGYLDVIAMHQGGFPYAVAPLGTALTPGQVEEIWRLTPDGRGEGPILMLDGDRAGAAAMRRAAEVAVPILRPGRSLRFAQMPEGAKDPDELLNPPGDSVGPQEGAFRLASALGAARPLADVLWEALVAEIPPDTPERFAALEARAYGLAVRINDHAVRRAYLADWRRRLGEAEDMDPPVLRLGSAKTRFAPAKAHLHLGLEWRRALRDAKGDKGEASPVKAWLEERGISWEGVARALGGLGVVRARVVKGRWDRQWSAVEPASLWEPWAEAGAPVKLILIPEWEGGPGGRLVDLIGWNPKTDECHSRTGRTVTLLEDAVAEAMGLEAQGLPSPVAIAASPLSWLRRMAKAAEAEAKARRDKAPPPEADRCVYVVDWARAWDVLGGLRQVVAESEAHWDLVNKLLRPPRWRRPDIGYVVEG</sequence>
<dbReference type="InterPro" id="IPR034151">
    <property type="entry name" value="TOPRIM_DnaG_bac"/>
</dbReference>
<evidence type="ECO:0000256" key="12">
    <source>
        <dbReference type="HAMAP-Rule" id="MF_00974"/>
    </source>
</evidence>
<dbReference type="GO" id="GO:0008270">
    <property type="term" value="F:zinc ion binding"/>
    <property type="evidence" value="ECO:0007669"/>
    <property type="project" value="UniProtKB-UniRule"/>
</dbReference>
<dbReference type="Pfam" id="PF01807">
    <property type="entry name" value="Zn_ribbon_DnaG"/>
    <property type="match status" value="1"/>
</dbReference>
<protein>
    <recommendedName>
        <fullName evidence="12">DNA primase</fullName>
        <ecNumber evidence="12">2.7.7.101</ecNumber>
    </recommendedName>
</protein>
<organism evidence="14 15">
    <name type="scientific">Paramagnetospirillum magneticum (strain ATCC 700264 / AMB-1)</name>
    <name type="common">Magnetospirillum magneticum</name>
    <dbReference type="NCBI Taxonomy" id="342108"/>
    <lineage>
        <taxon>Bacteria</taxon>
        <taxon>Pseudomonadati</taxon>
        <taxon>Pseudomonadota</taxon>
        <taxon>Alphaproteobacteria</taxon>
        <taxon>Rhodospirillales</taxon>
        <taxon>Magnetospirillaceae</taxon>
        <taxon>Paramagnetospirillum</taxon>
    </lineage>
</organism>
<evidence type="ECO:0000313" key="14">
    <source>
        <dbReference type="EMBL" id="BAE50322.1"/>
    </source>
</evidence>
<dbReference type="PANTHER" id="PTHR30313">
    <property type="entry name" value="DNA PRIMASE"/>
    <property type="match status" value="1"/>
</dbReference>
<dbReference type="SUPFAM" id="SSF57783">
    <property type="entry name" value="Zinc beta-ribbon"/>
    <property type="match status" value="1"/>
</dbReference>
<dbReference type="NCBIfam" id="TIGR01391">
    <property type="entry name" value="dnaG"/>
    <property type="match status" value="1"/>
</dbReference>
<dbReference type="EMBL" id="AP007255">
    <property type="protein sequence ID" value="BAE50322.1"/>
    <property type="molecule type" value="Genomic_DNA"/>
</dbReference>
<keyword evidence="4 12" id="KW-0548">Nucleotidyltransferase</keyword>
<dbReference type="GO" id="GO:0000428">
    <property type="term" value="C:DNA-directed RNA polymerase complex"/>
    <property type="evidence" value="ECO:0007669"/>
    <property type="project" value="UniProtKB-KW"/>
</dbReference>
<proteinExistence type="inferred from homology"/>
<evidence type="ECO:0000256" key="10">
    <source>
        <dbReference type="ARBA" id="ARBA00023125"/>
    </source>
</evidence>
<evidence type="ECO:0000256" key="1">
    <source>
        <dbReference type="ARBA" id="ARBA00022478"/>
    </source>
</evidence>
<dbReference type="Gene3D" id="3.40.1360.10">
    <property type="match status" value="1"/>
</dbReference>
<dbReference type="HAMAP" id="MF_00974">
    <property type="entry name" value="DNA_primase_DnaG"/>
    <property type="match status" value="1"/>
</dbReference>
<keyword evidence="9" id="KW-0460">Magnesium</keyword>
<comment type="similarity">
    <text evidence="12">Belongs to the DnaG primase family.</text>
</comment>
<keyword evidence="6 12" id="KW-0479">Metal-binding</keyword>
<dbReference type="Gene3D" id="3.90.980.10">
    <property type="entry name" value="DNA primase, catalytic core, N-terminal domain"/>
    <property type="match status" value="1"/>
</dbReference>
<dbReference type="InterPro" id="IPR036977">
    <property type="entry name" value="DNA_primase_Znf_CHC2"/>
</dbReference>
<evidence type="ECO:0000313" key="15">
    <source>
        <dbReference type="Proteomes" id="UP000007058"/>
    </source>
</evidence>
<dbReference type="Proteomes" id="UP000007058">
    <property type="component" value="Chromosome"/>
</dbReference>
<dbReference type="GO" id="GO:1990077">
    <property type="term" value="C:primosome complex"/>
    <property type="evidence" value="ECO:0007669"/>
    <property type="project" value="UniProtKB-KW"/>
</dbReference>
<dbReference type="GO" id="GO:0006269">
    <property type="term" value="P:DNA replication, synthesis of primer"/>
    <property type="evidence" value="ECO:0007669"/>
    <property type="project" value="UniProtKB-UniRule"/>
</dbReference>
<comment type="cofactor">
    <cofactor evidence="12">
        <name>Zn(2+)</name>
        <dbReference type="ChEBI" id="CHEBI:29105"/>
    </cofactor>
    <text evidence="12">Binds 1 zinc ion per monomer.</text>
</comment>
<dbReference type="Gene3D" id="3.90.580.10">
    <property type="entry name" value="Zinc finger, CHC2-type domain"/>
    <property type="match status" value="1"/>
</dbReference>
<dbReference type="SMART" id="SM00493">
    <property type="entry name" value="TOPRIM"/>
    <property type="match status" value="1"/>
</dbReference>
<evidence type="ECO:0000256" key="7">
    <source>
        <dbReference type="ARBA" id="ARBA00022771"/>
    </source>
</evidence>
<dbReference type="RefSeq" id="WP_011383928.1">
    <property type="nucleotide sequence ID" value="NC_007626.1"/>
</dbReference>
<dbReference type="InterPro" id="IPR037068">
    <property type="entry name" value="DNA_primase_core_N_sf"/>
</dbReference>
<keyword evidence="5 12" id="KW-0235">DNA replication</keyword>
<keyword evidence="7 12" id="KW-0863">Zinc-finger</keyword>
<dbReference type="OrthoDB" id="9803773at2"/>
<name>Q2W753_PARM1</name>
<evidence type="ECO:0000256" key="3">
    <source>
        <dbReference type="ARBA" id="ARBA00022679"/>
    </source>
</evidence>
<reference evidence="14 15" key="1">
    <citation type="journal article" date="2005" name="DNA Res.">
        <title>Complete genome sequence of the facultative anaerobic magnetotactic bacterium Magnetospirillum sp. strain AMB-1.</title>
        <authorList>
            <person name="Matsunaga T."/>
            <person name="Okamura Y."/>
            <person name="Fukuda Y."/>
            <person name="Wahyudi A.T."/>
            <person name="Murase Y."/>
            <person name="Takeyama H."/>
        </authorList>
    </citation>
    <scope>NUCLEOTIDE SEQUENCE [LARGE SCALE GENOMIC DNA]</scope>
    <source>
        <strain evidence="15">ATCC 700264 / AMB-1</strain>
    </source>
</reference>
<dbReference type="KEGG" id="mag:amb1518"/>
<feature type="domain" description="Toprim" evidence="13">
    <location>
        <begin position="256"/>
        <end position="343"/>
    </location>
</feature>
<keyword evidence="11 12" id="KW-0804">Transcription</keyword>
<dbReference type="InterPro" id="IPR002694">
    <property type="entry name" value="Znf_CHC2"/>
</dbReference>
<dbReference type="Pfam" id="PF08275">
    <property type="entry name" value="DNAG_N"/>
    <property type="match status" value="1"/>
</dbReference>
<dbReference type="CDD" id="cd03364">
    <property type="entry name" value="TOPRIM_DnaG_primases"/>
    <property type="match status" value="1"/>
</dbReference>
<comment type="function">
    <text evidence="12">RNA polymerase that catalyzes the synthesis of short RNA molecules used as primers for DNA polymerase during DNA replication.</text>
</comment>
<dbReference type="PROSITE" id="PS50880">
    <property type="entry name" value="TOPRIM"/>
    <property type="match status" value="1"/>
</dbReference>
<dbReference type="EC" id="2.7.7.101" evidence="12"/>
<evidence type="ECO:0000256" key="9">
    <source>
        <dbReference type="ARBA" id="ARBA00022842"/>
    </source>
</evidence>
<dbReference type="AlphaFoldDB" id="Q2W753"/>
<dbReference type="InterPro" id="IPR013264">
    <property type="entry name" value="DNAG_N"/>
</dbReference>
<dbReference type="GO" id="GO:0003677">
    <property type="term" value="F:DNA binding"/>
    <property type="evidence" value="ECO:0007669"/>
    <property type="project" value="UniProtKB-KW"/>
</dbReference>
<dbReference type="SMART" id="SM00400">
    <property type="entry name" value="ZnF_CHCC"/>
    <property type="match status" value="1"/>
</dbReference>
<dbReference type="GO" id="GO:0005737">
    <property type="term" value="C:cytoplasm"/>
    <property type="evidence" value="ECO:0007669"/>
    <property type="project" value="TreeGrafter"/>
</dbReference>
<dbReference type="FunFam" id="3.90.580.10:FF:000001">
    <property type="entry name" value="DNA primase"/>
    <property type="match status" value="1"/>
</dbReference>
<dbReference type="InterPro" id="IPR050219">
    <property type="entry name" value="DnaG_primase"/>
</dbReference>
<gene>
    <name evidence="12" type="primary">dnaG</name>
    <name evidence="14" type="ordered locus">amb1518</name>
</gene>
<dbReference type="PANTHER" id="PTHR30313:SF2">
    <property type="entry name" value="DNA PRIMASE"/>
    <property type="match status" value="1"/>
</dbReference>
<accession>Q2W753</accession>
<keyword evidence="1 12" id="KW-0240">DNA-directed RNA polymerase</keyword>
<dbReference type="InterPro" id="IPR006171">
    <property type="entry name" value="TOPRIM_dom"/>
</dbReference>
<comment type="subunit">
    <text evidence="12">Monomer. Interacts with DnaB.</text>
</comment>
<evidence type="ECO:0000256" key="4">
    <source>
        <dbReference type="ARBA" id="ARBA00022695"/>
    </source>
</evidence>
<evidence type="ECO:0000256" key="8">
    <source>
        <dbReference type="ARBA" id="ARBA00022833"/>
    </source>
</evidence>
<comment type="domain">
    <text evidence="12">Contains an N-terminal zinc-binding domain, a central core domain that contains the primase activity, and a C-terminal DnaB-binding domain.</text>
</comment>
<keyword evidence="15" id="KW-1185">Reference proteome</keyword>
<comment type="catalytic activity">
    <reaction evidence="12">
        <text>ssDNA + n NTP = ssDNA/pppN(pN)n-1 hybrid + (n-1) diphosphate.</text>
        <dbReference type="EC" id="2.7.7.101"/>
    </reaction>
</comment>
<dbReference type="Pfam" id="PF13662">
    <property type="entry name" value="Toprim_4"/>
    <property type="match status" value="1"/>
</dbReference>
<keyword evidence="10 12" id="KW-0238">DNA-binding</keyword>
<dbReference type="InterPro" id="IPR006295">
    <property type="entry name" value="DNA_primase_DnaG"/>
</dbReference>
<evidence type="ECO:0000259" key="13">
    <source>
        <dbReference type="PROSITE" id="PS50880"/>
    </source>
</evidence>
<evidence type="ECO:0000256" key="11">
    <source>
        <dbReference type="ARBA" id="ARBA00023163"/>
    </source>
</evidence>
<dbReference type="SUPFAM" id="SSF56731">
    <property type="entry name" value="DNA primase core"/>
    <property type="match status" value="1"/>
</dbReference>
<dbReference type="InterPro" id="IPR030846">
    <property type="entry name" value="DnaG_bac"/>
</dbReference>
<keyword evidence="3 12" id="KW-0808">Transferase</keyword>
<dbReference type="GO" id="GO:0003899">
    <property type="term" value="F:DNA-directed RNA polymerase activity"/>
    <property type="evidence" value="ECO:0007669"/>
    <property type="project" value="UniProtKB-UniRule"/>
</dbReference>
<keyword evidence="2 12" id="KW-0639">Primosome</keyword>
<feature type="zinc finger region" description="CHC2-type" evidence="12">
    <location>
        <begin position="37"/>
        <end position="61"/>
    </location>
</feature>
<dbReference type="STRING" id="342108.amb1518"/>
<evidence type="ECO:0000256" key="5">
    <source>
        <dbReference type="ARBA" id="ARBA00022705"/>
    </source>
</evidence>